<dbReference type="AlphaFoldDB" id="A0A7V4WWJ5"/>
<comment type="subcellular location">
    <subcellularLocation>
        <location evidence="2 9 11">Cytoplasm</location>
    </subcellularLocation>
</comment>
<comment type="caution">
    <text evidence="12">The sequence shown here is derived from an EMBL/GenBank/DDBJ whole genome shotgun (WGS) entry which is preliminary data.</text>
</comment>
<evidence type="ECO:0000256" key="3">
    <source>
        <dbReference type="ARBA" id="ARBA00005133"/>
    </source>
</evidence>
<dbReference type="EMBL" id="DRQG01000142">
    <property type="protein sequence ID" value="HGY57018.1"/>
    <property type="molecule type" value="Genomic_DNA"/>
</dbReference>
<feature type="active site" description="Proton acceptor" evidence="9">
    <location>
        <position position="9"/>
    </location>
</feature>
<dbReference type="InterPro" id="IPR013785">
    <property type="entry name" value="Aldolase_TIM"/>
</dbReference>
<keyword evidence="6 9" id="KW-0028">Amino-acid biosynthesis</keyword>
<evidence type="ECO:0000256" key="11">
    <source>
        <dbReference type="RuleBase" id="RU003658"/>
    </source>
</evidence>
<dbReference type="GO" id="GO:0003949">
    <property type="term" value="F:1-(5-phosphoribosyl)-5-[(5-phosphoribosylamino)methylideneamino]imidazole-4-carboxamide isomerase activity"/>
    <property type="evidence" value="ECO:0007669"/>
    <property type="project" value="UniProtKB-UniRule"/>
</dbReference>
<evidence type="ECO:0000256" key="10">
    <source>
        <dbReference type="RuleBase" id="RU003657"/>
    </source>
</evidence>
<proteinExistence type="inferred from homology"/>
<dbReference type="CDD" id="cd04732">
    <property type="entry name" value="HisA"/>
    <property type="match status" value="1"/>
</dbReference>
<name>A0A7V4WWJ5_CALAY</name>
<dbReference type="InterPro" id="IPR006062">
    <property type="entry name" value="His_biosynth"/>
</dbReference>
<gene>
    <name evidence="9 12" type="primary">hisA</name>
    <name evidence="12" type="ORF">ENK44_15020</name>
</gene>
<accession>A0A7V4WWJ5</accession>
<dbReference type="NCBIfam" id="TIGR00007">
    <property type="entry name" value="1-(5-phosphoribosyl)-5-[(5-phosphoribosylamino)methylideneamino]imidazole-4-carboxamide isomerase"/>
    <property type="match status" value="1"/>
</dbReference>
<dbReference type="PANTHER" id="PTHR43090:SF2">
    <property type="entry name" value="1-(5-PHOSPHORIBOSYL)-5-[(5-PHOSPHORIBOSYLAMINO)METHYLIDENEAMINO] IMIDAZOLE-4-CARBOXAMIDE ISOMERASE"/>
    <property type="match status" value="1"/>
</dbReference>
<sequence length="240" mass="26252">MITIIPAIDIIDGKCVRLTQGDYARKKIYADDPLEVAREFEAAGVHRLHLVDLDGARQGKTVNHRVLESIAAHTQLHIDFGGGLRTTEDIRRAFDCGARQITAGSVAVHHKERAAEWLSEFGAEKIILGADVKNGYIAVSGWQDTSALTLEAFLSEYATLGIRQIISTDVARDGALKGPAFALYKSIKKNHPELYLIASGGVSAIEDVNELNRRKIDGVIIGKALYEGKITLKQLESFLC</sequence>
<comment type="catalytic activity">
    <reaction evidence="1 9 11">
        <text>1-(5-phospho-beta-D-ribosyl)-5-[(5-phospho-beta-D-ribosylamino)methylideneamino]imidazole-4-carboxamide = 5-[(5-phospho-1-deoxy-D-ribulos-1-ylimino)methylamino]-1-(5-phospho-beta-D-ribosyl)imidazole-4-carboxamide</text>
        <dbReference type="Rhea" id="RHEA:15469"/>
        <dbReference type="ChEBI" id="CHEBI:58435"/>
        <dbReference type="ChEBI" id="CHEBI:58525"/>
        <dbReference type="EC" id="5.3.1.16"/>
    </reaction>
</comment>
<dbReference type="GO" id="GO:0000105">
    <property type="term" value="P:L-histidine biosynthetic process"/>
    <property type="evidence" value="ECO:0007669"/>
    <property type="project" value="UniProtKB-UniRule"/>
</dbReference>
<dbReference type="InterPro" id="IPR023016">
    <property type="entry name" value="HisA/PriA"/>
</dbReference>
<keyword evidence="5 9" id="KW-0963">Cytoplasm</keyword>
<evidence type="ECO:0000256" key="2">
    <source>
        <dbReference type="ARBA" id="ARBA00004496"/>
    </source>
</evidence>
<comment type="similarity">
    <text evidence="4 9 10">Belongs to the HisA/HisF family.</text>
</comment>
<dbReference type="FunFam" id="3.20.20.70:FF:000009">
    <property type="entry name" value="1-(5-phosphoribosyl)-5-[(5-phosphoribosylamino)methylideneamino] imidazole-4-carboxamide isomerase"/>
    <property type="match status" value="1"/>
</dbReference>
<keyword evidence="7 9" id="KW-0368">Histidine biosynthesis</keyword>
<dbReference type="GO" id="GO:0000162">
    <property type="term" value="P:L-tryptophan biosynthetic process"/>
    <property type="evidence" value="ECO:0007669"/>
    <property type="project" value="TreeGrafter"/>
</dbReference>
<feature type="active site" description="Proton donor" evidence="9">
    <location>
        <position position="131"/>
    </location>
</feature>
<evidence type="ECO:0000256" key="8">
    <source>
        <dbReference type="ARBA" id="ARBA00023235"/>
    </source>
</evidence>
<evidence type="ECO:0000256" key="4">
    <source>
        <dbReference type="ARBA" id="ARBA00009667"/>
    </source>
</evidence>
<evidence type="ECO:0000256" key="7">
    <source>
        <dbReference type="ARBA" id="ARBA00023102"/>
    </source>
</evidence>
<dbReference type="UniPathway" id="UPA00031">
    <property type="reaction ID" value="UER00009"/>
</dbReference>
<evidence type="ECO:0000256" key="1">
    <source>
        <dbReference type="ARBA" id="ARBA00000901"/>
    </source>
</evidence>
<evidence type="ECO:0000256" key="6">
    <source>
        <dbReference type="ARBA" id="ARBA00022605"/>
    </source>
</evidence>
<organism evidence="12">
    <name type="scientific">Caldithrix abyssi</name>
    <dbReference type="NCBI Taxonomy" id="187145"/>
    <lineage>
        <taxon>Bacteria</taxon>
        <taxon>Pseudomonadati</taxon>
        <taxon>Calditrichota</taxon>
        <taxon>Calditrichia</taxon>
        <taxon>Calditrichales</taxon>
        <taxon>Calditrichaceae</taxon>
        <taxon>Caldithrix</taxon>
    </lineage>
</organism>
<dbReference type="PANTHER" id="PTHR43090">
    <property type="entry name" value="1-(5-PHOSPHORIBOSYL)-5-[(5-PHOSPHORIBOSYLAMINO)METHYLIDENEAMINO] IMIDAZOLE-4-CARBOXAMIDE ISOMERASE"/>
    <property type="match status" value="1"/>
</dbReference>
<dbReference type="InterPro" id="IPR011060">
    <property type="entry name" value="RibuloseP-bd_barrel"/>
</dbReference>
<dbReference type="Gene3D" id="3.20.20.70">
    <property type="entry name" value="Aldolase class I"/>
    <property type="match status" value="1"/>
</dbReference>
<dbReference type="EC" id="5.3.1.16" evidence="9 11"/>
<protein>
    <recommendedName>
        <fullName evidence="9 11">1-(5-phosphoribosyl)-5-[(5-phosphoribosylamino)methylideneamino] imidazole-4-carboxamide isomerase</fullName>
        <ecNumber evidence="9 11">5.3.1.16</ecNumber>
    </recommendedName>
    <alternativeName>
        <fullName evidence="9">Phosphoribosylformimino-5-aminoimidazole carboxamide ribotide isomerase</fullName>
    </alternativeName>
</protein>
<comment type="pathway">
    <text evidence="3 9 11">Amino-acid biosynthesis; L-histidine biosynthesis; L-histidine from 5-phospho-alpha-D-ribose 1-diphosphate: step 4/9.</text>
</comment>
<keyword evidence="8 9" id="KW-0413">Isomerase</keyword>
<dbReference type="Pfam" id="PF00977">
    <property type="entry name" value="His_biosynth"/>
    <property type="match status" value="1"/>
</dbReference>
<evidence type="ECO:0000256" key="9">
    <source>
        <dbReference type="HAMAP-Rule" id="MF_01014"/>
    </source>
</evidence>
<dbReference type="InterPro" id="IPR044524">
    <property type="entry name" value="Isoase_HisA-like"/>
</dbReference>
<dbReference type="InterPro" id="IPR006063">
    <property type="entry name" value="HisA_bact_arch"/>
</dbReference>
<dbReference type="HAMAP" id="MF_01014">
    <property type="entry name" value="HisA"/>
    <property type="match status" value="1"/>
</dbReference>
<reference evidence="12" key="1">
    <citation type="journal article" date="2020" name="mSystems">
        <title>Genome- and Community-Level Interaction Insights into Carbon Utilization and Element Cycling Functions of Hydrothermarchaeota in Hydrothermal Sediment.</title>
        <authorList>
            <person name="Zhou Z."/>
            <person name="Liu Y."/>
            <person name="Xu W."/>
            <person name="Pan J."/>
            <person name="Luo Z.H."/>
            <person name="Li M."/>
        </authorList>
    </citation>
    <scope>NUCLEOTIDE SEQUENCE [LARGE SCALE GENOMIC DNA]</scope>
    <source>
        <strain evidence="12">HyVt-577</strain>
    </source>
</reference>
<dbReference type="GO" id="GO:0005737">
    <property type="term" value="C:cytoplasm"/>
    <property type="evidence" value="ECO:0007669"/>
    <property type="project" value="UniProtKB-SubCell"/>
</dbReference>
<dbReference type="Proteomes" id="UP000885779">
    <property type="component" value="Unassembled WGS sequence"/>
</dbReference>
<dbReference type="SUPFAM" id="SSF51366">
    <property type="entry name" value="Ribulose-phoshate binding barrel"/>
    <property type="match status" value="1"/>
</dbReference>
<evidence type="ECO:0000256" key="5">
    <source>
        <dbReference type="ARBA" id="ARBA00022490"/>
    </source>
</evidence>
<evidence type="ECO:0000313" key="12">
    <source>
        <dbReference type="EMBL" id="HGY57018.1"/>
    </source>
</evidence>